<feature type="transmembrane region" description="Helical" evidence="2">
    <location>
        <begin position="150"/>
        <end position="171"/>
    </location>
</feature>
<protein>
    <submittedName>
        <fullName evidence="3">Uncharacterized protein</fullName>
    </submittedName>
</protein>
<keyword evidence="2" id="KW-0472">Membrane</keyword>
<gene>
    <name evidence="3" type="ORF">A6X21_09175</name>
</gene>
<name>A0A1C3E7Q8_9PLAN</name>
<evidence type="ECO:0000256" key="2">
    <source>
        <dbReference type="SAM" id="Phobius"/>
    </source>
</evidence>
<keyword evidence="2" id="KW-1133">Transmembrane helix</keyword>
<dbReference type="Proteomes" id="UP000094828">
    <property type="component" value="Unassembled WGS sequence"/>
</dbReference>
<dbReference type="STRING" id="1841610.A6X21_09175"/>
<evidence type="ECO:0000256" key="1">
    <source>
        <dbReference type="SAM" id="Coils"/>
    </source>
</evidence>
<dbReference type="RefSeq" id="WP_068850027.1">
    <property type="nucleotide sequence ID" value="NZ_LYDR01000137.1"/>
</dbReference>
<feature type="coiled-coil region" evidence="1">
    <location>
        <begin position="470"/>
        <end position="527"/>
    </location>
</feature>
<keyword evidence="4" id="KW-1185">Reference proteome</keyword>
<keyword evidence="2" id="KW-0812">Transmembrane</keyword>
<comment type="caution">
    <text evidence="3">The sequence shown here is derived from an EMBL/GenBank/DDBJ whole genome shotgun (WGS) entry which is preliminary data.</text>
</comment>
<dbReference type="AlphaFoldDB" id="A0A1C3E7Q8"/>
<proteinExistence type="predicted"/>
<dbReference type="EMBL" id="LYDR01000137">
    <property type="protein sequence ID" value="ODA29261.1"/>
    <property type="molecule type" value="Genomic_DNA"/>
</dbReference>
<organism evidence="3 4">
    <name type="scientific">Planctopirus hydrillae</name>
    <dbReference type="NCBI Taxonomy" id="1841610"/>
    <lineage>
        <taxon>Bacteria</taxon>
        <taxon>Pseudomonadati</taxon>
        <taxon>Planctomycetota</taxon>
        <taxon>Planctomycetia</taxon>
        <taxon>Planctomycetales</taxon>
        <taxon>Planctomycetaceae</taxon>
        <taxon>Planctopirus</taxon>
    </lineage>
</organism>
<reference evidence="3 4" key="1">
    <citation type="submission" date="2016-05" db="EMBL/GenBank/DDBJ databases">
        <title>Genomic and physiological characterization of Planctopirus sp. isolated from fresh water lake.</title>
        <authorList>
            <person name="Subhash Y."/>
            <person name="Ramana C."/>
        </authorList>
    </citation>
    <scope>NUCLEOTIDE SEQUENCE [LARGE SCALE GENOMIC DNA]</scope>
    <source>
        <strain evidence="3 4">JC280</strain>
    </source>
</reference>
<evidence type="ECO:0000313" key="3">
    <source>
        <dbReference type="EMBL" id="ODA29261.1"/>
    </source>
</evidence>
<evidence type="ECO:0000313" key="4">
    <source>
        <dbReference type="Proteomes" id="UP000094828"/>
    </source>
</evidence>
<sequence>MTTYLRVDLAGNAQKGLRELSEQAADTAQEMRPLKTATEEADGEFAKQSEIIEALRLQHESLVGAMRETVDQSQKVAAEQSAQRAAYEQTGSVVNNLITTGGGLVLTYWKMQSASKALNAVMGFFGKNSGTARVALAGLGTAAKAAAPRLLLLAGGAAATGGALFALYGAYQAGVSVMKLFDAGLKQGAKATEEQRKKFADLQSEARRTGETVEEAAARMGVSLKELDVHSANLITTLGKGSFDVANKFVQPFTGAFRRLTEQFQEVDGNWGKAVKTLTDGFESAFKDLAEGTGSLARDLVSPFEEGLSMAISLRDEWLQNDSVLMQVANTVRDHVTSQFKLLGTGTQEAGKWFTESRDAASANIAVYFGWAESAEKVRNELKQLREARQASNKVDDFQNASKDDFARLRGVFEAADNERAKQAEKEKVRAYETTEQIDAELAKLRQAAGEKARIDKLTAEETAKLAQQVQILETRRAEIVTEARKAEVEATRRAAEEAQKAEAARMKAIEEQIRKQEEQQQKLFDLYREENQSTSLQALQDRHRLEMRQMDAKGLNEEQKHRARVRQIEEEMRLRDEQADSEEDRVKVSAERDRALAKEATDYQIQQLDREVAATRKAEEDKLKAADEAKRQREEFLKQQGIDGNQILNQVDPRQVRKQLQDKAAAEAARKFYDENAGRVDMTDAKQFRDFERKSRQAQDKARAQAARQFARGQTDPEQLAAAQQEAAANTLQAMADNGQVTQEAVKALAELTQQASIERQNNERLSAEVAQIRKAMPALNQSARNDLKRAKAGSLL</sequence>
<keyword evidence="1" id="KW-0175">Coiled coil</keyword>
<accession>A0A1C3E7Q8</accession>